<keyword evidence="4" id="KW-1185">Reference proteome</keyword>
<dbReference type="EMBL" id="CP002131">
    <property type="protein sequence ID" value="ADL08154.1"/>
    <property type="molecule type" value="Genomic_DNA"/>
</dbReference>
<dbReference type="InterPro" id="IPR050721">
    <property type="entry name" value="Trk_Ktr_HKT_K-transport"/>
</dbReference>
<evidence type="ECO:0000259" key="1">
    <source>
        <dbReference type="PROSITE" id="PS51201"/>
    </source>
</evidence>
<dbReference type="KEGG" id="toc:Toce_1399"/>
<feature type="domain" description="RCK N-terminal" evidence="1">
    <location>
        <begin position="1"/>
        <end position="118"/>
    </location>
</feature>
<gene>
    <name evidence="3" type="ordered locus">Toce_1399</name>
</gene>
<dbReference type="InterPro" id="IPR036291">
    <property type="entry name" value="NAD(P)-bd_dom_sf"/>
</dbReference>
<accession>D9RXT0</accession>
<feature type="domain" description="RCK C-terminal" evidence="2">
    <location>
        <begin position="134"/>
        <end position="216"/>
    </location>
</feature>
<sequence length="216" mass="23772">MKKFVVIGLSTFGISIIATLMKLGYEVLAVDKDEDRVKDLSEIINNVVIADATKEETLKALGIKNYDAVIVSIGQNFQASVLITMMLNEMGVKKIIVKTDNELYSRALKKVGANVVIFPEGDMGSRIAKSLPYDNIRNFVELAENACLAEIGVTRDMRGKTLRELNLSQSSRINVLGIKKNGWIEIMPSPDEVLSEEDTLLVLGPGENLCILGDRI</sequence>
<dbReference type="InterPro" id="IPR006037">
    <property type="entry name" value="RCK_C"/>
</dbReference>
<dbReference type="PROSITE" id="PS51202">
    <property type="entry name" value="RCK_C"/>
    <property type="match status" value="1"/>
</dbReference>
<dbReference type="SUPFAM" id="SSF116726">
    <property type="entry name" value="TrkA C-terminal domain-like"/>
    <property type="match status" value="1"/>
</dbReference>
<dbReference type="Gene3D" id="3.30.70.1450">
    <property type="entry name" value="Regulator of K+ conductance, C-terminal domain"/>
    <property type="match status" value="1"/>
</dbReference>
<dbReference type="Gene3D" id="3.40.50.720">
    <property type="entry name" value="NAD(P)-binding Rossmann-like Domain"/>
    <property type="match status" value="1"/>
</dbReference>
<proteinExistence type="predicted"/>
<dbReference type="AlphaFoldDB" id="D9RXT0"/>
<dbReference type="Pfam" id="PF02080">
    <property type="entry name" value="TrkA_C"/>
    <property type="match status" value="1"/>
</dbReference>
<dbReference type="PANTHER" id="PTHR43833:SF7">
    <property type="entry name" value="KTR SYSTEM POTASSIUM UPTAKE PROTEIN C"/>
    <property type="match status" value="1"/>
</dbReference>
<dbReference type="HOGENOM" id="CLU_046525_3_2_9"/>
<dbReference type="InterPro" id="IPR003148">
    <property type="entry name" value="RCK_N"/>
</dbReference>
<evidence type="ECO:0000313" key="3">
    <source>
        <dbReference type="EMBL" id="ADL08154.1"/>
    </source>
</evidence>
<dbReference type="OrthoDB" id="9776294at2"/>
<dbReference type="Proteomes" id="UP000000272">
    <property type="component" value="Chromosome"/>
</dbReference>
<evidence type="ECO:0000259" key="2">
    <source>
        <dbReference type="PROSITE" id="PS51202"/>
    </source>
</evidence>
<dbReference type="PANTHER" id="PTHR43833">
    <property type="entry name" value="POTASSIUM CHANNEL PROTEIN 2-RELATED-RELATED"/>
    <property type="match status" value="1"/>
</dbReference>
<reference evidence="3 4" key="1">
    <citation type="journal article" date="2010" name="Stand. Genomic Sci.">
        <title>Complete genome sequence of Thermosediminibacter oceani type strain (JW/IW-1228P).</title>
        <authorList>
            <person name="Pitluck S."/>
            <person name="Yasawong M."/>
            <person name="Munk C."/>
            <person name="Nolan M."/>
            <person name="Lapidus A."/>
            <person name="Lucas S."/>
            <person name="Glavina Del Rio T."/>
            <person name="Tice H."/>
            <person name="Cheng J.F."/>
            <person name="Bruce D."/>
            <person name="Detter C."/>
            <person name="Tapia R."/>
            <person name="Han C."/>
            <person name="Goodwin L."/>
            <person name="Liolios K."/>
            <person name="Ivanova N."/>
            <person name="Mavromatis K."/>
            <person name="Mikhailova N."/>
            <person name="Pati A."/>
            <person name="Chen A."/>
            <person name="Palaniappan K."/>
            <person name="Land M."/>
            <person name="Hauser L."/>
            <person name="Chang Y.J."/>
            <person name="Jeffries C.D."/>
            <person name="Rohde M."/>
            <person name="Spring S."/>
            <person name="Sikorski J."/>
            <person name="Goker M."/>
            <person name="Woyke T."/>
            <person name="Bristow J."/>
            <person name="Eisen J.A."/>
            <person name="Markowitz V."/>
            <person name="Hugenholtz P."/>
            <person name="Kyrpides N.C."/>
            <person name="Klenk H.P."/>
        </authorList>
    </citation>
    <scope>NUCLEOTIDE SEQUENCE [LARGE SCALE GENOMIC DNA]</scope>
    <source>
        <strain evidence="4">ATCC BAA-1034 / DSM 16646 / JW/IW-1228P</strain>
    </source>
</reference>
<protein>
    <submittedName>
        <fullName evidence="3">TrkA-N domain protein</fullName>
    </submittedName>
</protein>
<dbReference type="PROSITE" id="PS51201">
    <property type="entry name" value="RCK_N"/>
    <property type="match status" value="1"/>
</dbReference>
<dbReference type="Pfam" id="PF02254">
    <property type="entry name" value="TrkA_N"/>
    <property type="match status" value="1"/>
</dbReference>
<dbReference type="GO" id="GO:0006813">
    <property type="term" value="P:potassium ion transport"/>
    <property type="evidence" value="ECO:0007669"/>
    <property type="project" value="InterPro"/>
</dbReference>
<evidence type="ECO:0000313" key="4">
    <source>
        <dbReference type="Proteomes" id="UP000000272"/>
    </source>
</evidence>
<dbReference type="RefSeq" id="WP_013276186.1">
    <property type="nucleotide sequence ID" value="NC_014377.1"/>
</dbReference>
<name>D9RXT0_THEOJ</name>
<organism evidence="3 4">
    <name type="scientific">Thermosediminibacter oceani (strain ATCC BAA-1034 / DSM 16646 / JW/IW-1228P)</name>
    <dbReference type="NCBI Taxonomy" id="555079"/>
    <lineage>
        <taxon>Bacteria</taxon>
        <taxon>Bacillati</taxon>
        <taxon>Bacillota</taxon>
        <taxon>Clostridia</taxon>
        <taxon>Thermosediminibacterales</taxon>
        <taxon>Thermosediminibacteraceae</taxon>
        <taxon>Thermosediminibacter</taxon>
    </lineage>
</organism>
<dbReference type="STRING" id="555079.Toce_1399"/>
<dbReference type="SUPFAM" id="SSF51735">
    <property type="entry name" value="NAD(P)-binding Rossmann-fold domains"/>
    <property type="match status" value="1"/>
</dbReference>
<dbReference type="InterPro" id="IPR036721">
    <property type="entry name" value="RCK_C_sf"/>
</dbReference>
<dbReference type="GO" id="GO:0008324">
    <property type="term" value="F:monoatomic cation transmembrane transporter activity"/>
    <property type="evidence" value="ECO:0007669"/>
    <property type="project" value="InterPro"/>
</dbReference>
<dbReference type="eggNOG" id="COG0569">
    <property type="taxonomic scope" value="Bacteria"/>
</dbReference>